<evidence type="ECO:0000313" key="3">
    <source>
        <dbReference type="Proteomes" id="UP000660611"/>
    </source>
</evidence>
<sequence>MADSEPSATTPCDSVAHSDAFDTTVEAEARAHNAAAWTALWSQMHGLPTGLLRQLWLAERIRIAVLAYEAENERIQQANAFKPSKTLREPETVTPHGHGVTVRSPLRPVSPRPVGAAARRDDDIHRWRVECRRQAAPESP</sequence>
<protein>
    <submittedName>
        <fullName evidence="2">Uncharacterized protein</fullName>
    </submittedName>
</protein>
<organism evidence="2 3">
    <name type="scientific">Dactylosporangium siamense</name>
    <dbReference type="NCBI Taxonomy" id="685454"/>
    <lineage>
        <taxon>Bacteria</taxon>
        <taxon>Bacillati</taxon>
        <taxon>Actinomycetota</taxon>
        <taxon>Actinomycetes</taxon>
        <taxon>Micromonosporales</taxon>
        <taxon>Micromonosporaceae</taxon>
        <taxon>Dactylosporangium</taxon>
    </lineage>
</organism>
<proteinExistence type="predicted"/>
<reference evidence="2" key="1">
    <citation type="submission" date="2021-01" db="EMBL/GenBank/DDBJ databases">
        <title>Whole genome shotgun sequence of Dactylosporangium siamense NBRC 106093.</title>
        <authorList>
            <person name="Komaki H."/>
            <person name="Tamura T."/>
        </authorList>
    </citation>
    <scope>NUCLEOTIDE SEQUENCE</scope>
    <source>
        <strain evidence="2">NBRC 106093</strain>
    </source>
</reference>
<feature type="region of interest" description="Disordered" evidence="1">
    <location>
        <begin position="79"/>
        <end position="121"/>
    </location>
</feature>
<dbReference type="Proteomes" id="UP000660611">
    <property type="component" value="Unassembled WGS sequence"/>
</dbReference>
<feature type="compositionally biased region" description="Low complexity" evidence="1">
    <location>
        <begin position="100"/>
        <end position="114"/>
    </location>
</feature>
<accession>A0A919PNY8</accession>
<gene>
    <name evidence="2" type="ORF">Dsi01nite_039010</name>
</gene>
<keyword evidence="3" id="KW-1185">Reference proteome</keyword>
<evidence type="ECO:0000313" key="2">
    <source>
        <dbReference type="EMBL" id="GIG45860.1"/>
    </source>
</evidence>
<dbReference type="EMBL" id="BONQ01000057">
    <property type="protein sequence ID" value="GIG45860.1"/>
    <property type="molecule type" value="Genomic_DNA"/>
</dbReference>
<evidence type="ECO:0000256" key="1">
    <source>
        <dbReference type="SAM" id="MobiDB-lite"/>
    </source>
</evidence>
<dbReference type="AlphaFoldDB" id="A0A919PNY8"/>
<comment type="caution">
    <text evidence="2">The sequence shown here is derived from an EMBL/GenBank/DDBJ whole genome shotgun (WGS) entry which is preliminary data.</text>
</comment>
<name>A0A919PNY8_9ACTN</name>